<gene>
    <name evidence="1" type="ORF">CONLIGDRAFT_285914</name>
</gene>
<dbReference type="AlphaFoldDB" id="A0A1J7ITJ8"/>
<proteinExistence type="predicted"/>
<keyword evidence="2" id="KW-1185">Reference proteome</keyword>
<protein>
    <submittedName>
        <fullName evidence="1">Uncharacterized protein</fullName>
    </submittedName>
</protein>
<organism evidence="1 2">
    <name type="scientific">Coniochaeta ligniaria NRRL 30616</name>
    <dbReference type="NCBI Taxonomy" id="1408157"/>
    <lineage>
        <taxon>Eukaryota</taxon>
        <taxon>Fungi</taxon>
        <taxon>Dikarya</taxon>
        <taxon>Ascomycota</taxon>
        <taxon>Pezizomycotina</taxon>
        <taxon>Sordariomycetes</taxon>
        <taxon>Sordariomycetidae</taxon>
        <taxon>Coniochaetales</taxon>
        <taxon>Coniochaetaceae</taxon>
        <taxon>Coniochaeta</taxon>
    </lineage>
</organism>
<name>A0A1J7ITJ8_9PEZI</name>
<dbReference type="EMBL" id="KV875096">
    <property type="protein sequence ID" value="OIW30637.1"/>
    <property type="molecule type" value="Genomic_DNA"/>
</dbReference>
<accession>A0A1J7ITJ8</accession>
<dbReference type="InParanoid" id="A0A1J7ITJ8"/>
<dbReference type="Proteomes" id="UP000182658">
    <property type="component" value="Unassembled WGS sequence"/>
</dbReference>
<reference evidence="1 2" key="1">
    <citation type="submission" date="2016-10" db="EMBL/GenBank/DDBJ databases">
        <title>Draft genome sequence of Coniochaeta ligniaria NRRL30616, a lignocellulolytic fungus for bioabatement of inhibitors in plant biomass hydrolysates.</title>
        <authorList>
            <consortium name="DOE Joint Genome Institute"/>
            <person name="Jimenez D.J."/>
            <person name="Hector R.E."/>
            <person name="Riley R."/>
            <person name="Sun H."/>
            <person name="Grigoriev I.V."/>
            <person name="Van Elsas J.D."/>
            <person name="Nichols N.N."/>
        </authorList>
    </citation>
    <scope>NUCLEOTIDE SEQUENCE [LARGE SCALE GENOMIC DNA]</scope>
    <source>
        <strain evidence="1 2">NRRL 30616</strain>
    </source>
</reference>
<sequence>MDRPAILTSTPLIVQHKSSLPAQGTYLVQIPNRDQYAILRPQLGFMVPDTSIHQGSKLLTMASIAISGEACEQLLRCDWSTSNSRVTPPLPPCLQTSASYVQIPPSVLLYHQVRYNGHHWRVRSAQAWNSALGVAEQRRLHNLLSMNSWAPLWI</sequence>
<evidence type="ECO:0000313" key="1">
    <source>
        <dbReference type="EMBL" id="OIW30637.1"/>
    </source>
</evidence>
<evidence type="ECO:0000313" key="2">
    <source>
        <dbReference type="Proteomes" id="UP000182658"/>
    </source>
</evidence>